<dbReference type="AlphaFoldDB" id="A0A062V5B8"/>
<dbReference type="GO" id="GO:0004540">
    <property type="term" value="F:RNA nuclease activity"/>
    <property type="evidence" value="ECO:0007669"/>
    <property type="project" value="InterPro"/>
</dbReference>
<comment type="caution">
    <text evidence="7">The sequence shown here is derived from an EMBL/GenBank/DDBJ whole genome shotgun (WGS) entry which is preliminary data.</text>
</comment>
<dbReference type="PANTHER" id="PTHR34139:SF1">
    <property type="entry name" value="RNASE MJ1380-RELATED"/>
    <property type="match status" value="1"/>
</dbReference>
<organism evidence="7 8">
    <name type="scientific">Candidatus Methanoperedens nitratireducens</name>
    <dbReference type="NCBI Taxonomy" id="1392998"/>
    <lineage>
        <taxon>Archaea</taxon>
        <taxon>Methanobacteriati</taxon>
        <taxon>Methanobacteriota</taxon>
        <taxon>Stenosarchaea group</taxon>
        <taxon>Methanomicrobia</taxon>
        <taxon>Methanosarcinales</taxon>
        <taxon>ANME-2 cluster</taxon>
        <taxon>Candidatus Methanoperedentaceae</taxon>
        <taxon>Candidatus Methanoperedens</taxon>
    </lineage>
</organism>
<accession>A0A062V5B8</accession>
<reference evidence="7 8" key="1">
    <citation type="journal article" date="2013" name="Nature">
        <title>Anaerobic oxidation of methane coupled to nitrate reduction in a novel archaeal lineage.</title>
        <authorList>
            <person name="Haroon M.F."/>
            <person name="Hu S."/>
            <person name="Shi Y."/>
            <person name="Imelfort M."/>
            <person name="Keller J."/>
            <person name="Hugenholtz P."/>
            <person name="Yuan Z."/>
            <person name="Tyson G.W."/>
        </authorList>
    </citation>
    <scope>NUCLEOTIDE SEQUENCE [LARGE SCALE GENOMIC DNA]</scope>
    <source>
        <strain evidence="7 8">ANME-2d</strain>
    </source>
</reference>
<dbReference type="PATRIC" id="fig|1392998.3.peg.2561"/>
<proteinExistence type="inferred from homology"/>
<dbReference type="InterPro" id="IPR008201">
    <property type="entry name" value="HepT-like"/>
</dbReference>
<evidence type="ECO:0000256" key="5">
    <source>
        <dbReference type="ARBA" id="ARBA00022801"/>
    </source>
</evidence>
<keyword evidence="2" id="KW-1277">Toxin-antitoxin system</keyword>
<sequence>MSKRDWKLFVEDILESIGWIEQYVNNMDLKGFKTDRKTIDAVVRNFEIIGEASKFIPEDIKKKYQNVDWKGIVGLRNRIAHEYFGISTVIIWHIIKEELPLLKSQMEQILTSKK</sequence>
<dbReference type="GO" id="GO:0110001">
    <property type="term" value="C:toxin-antitoxin complex"/>
    <property type="evidence" value="ECO:0007669"/>
    <property type="project" value="InterPro"/>
</dbReference>
<name>A0A062V5B8_9EURY</name>
<evidence type="ECO:0000256" key="6">
    <source>
        <dbReference type="ARBA" id="ARBA00024207"/>
    </source>
</evidence>
<keyword evidence="4" id="KW-0547">Nucleotide-binding</keyword>
<dbReference type="GO" id="GO:0000166">
    <property type="term" value="F:nucleotide binding"/>
    <property type="evidence" value="ECO:0007669"/>
    <property type="project" value="UniProtKB-KW"/>
</dbReference>
<comment type="similarity">
    <text evidence="6">Belongs to the HepT RNase toxin family.</text>
</comment>
<dbReference type="OrthoDB" id="318716at2157"/>
<protein>
    <recommendedName>
        <fullName evidence="9">DUF86 domain-containing protein</fullName>
    </recommendedName>
</protein>
<keyword evidence="1" id="KW-0597">Phosphoprotein</keyword>
<dbReference type="InterPro" id="IPR037038">
    <property type="entry name" value="HepT-like_sf"/>
</dbReference>
<evidence type="ECO:0000313" key="8">
    <source>
        <dbReference type="Proteomes" id="UP000027153"/>
    </source>
</evidence>
<dbReference type="PANTHER" id="PTHR34139">
    <property type="entry name" value="UPF0331 PROTEIN MJ0127"/>
    <property type="match status" value="1"/>
</dbReference>
<dbReference type="InterPro" id="IPR051813">
    <property type="entry name" value="HepT_RNase_toxin"/>
</dbReference>
<evidence type="ECO:0000313" key="7">
    <source>
        <dbReference type="EMBL" id="KCZ70974.1"/>
    </source>
</evidence>
<dbReference type="Proteomes" id="UP000027153">
    <property type="component" value="Unassembled WGS sequence"/>
</dbReference>
<evidence type="ECO:0008006" key="9">
    <source>
        <dbReference type="Google" id="ProtNLM"/>
    </source>
</evidence>
<evidence type="ECO:0000256" key="2">
    <source>
        <dbReference type="ARBA" id="ARBA00022649"/>
    </source>
</evidence>
<dbReference type="EMBL" id="JMIY01000007">
    <property type="protein sequence ID" value="KCZ70974.1"/>
    <property type="molecule type" value="Genomic_DNA"/>
</dbReference>
<evidence type="ECO:0000256" key="4">
    <source>
        <dbReference type="ARBA" id="ARBA00022741"/>
    </source>
</evidence>
<keyword evidence="8" id="KW-1185">Reference proteome</keyword>
<evidence type="ECO:0000256" key="1">
    <source>
        <dbReference type="ARBA" id="ARBA00022553"/>
    </source>
</evidence>
<keyword evidence="5" id="KW-0378">Hydrolase</keyword>
<keyword evidence="3" id="KW-0540">Nuclease</keyword>
<gene>
    <name evidence="7" type="ORF">ANME2D_03003</name>
</gene>
<dbReference type="Gene3D" id="1.20.120.580">
    <property type="entry name" value="bsu32300-like"/>
    <property type="match status" value="1"/>
</dbReference>
<dbReference type="Pfam" id="PF01934">
    <property type="entry name" value="HepT-like"/>
    <property type="match status" value="1"/>
</dbReference>
<dbReference type="GO" id="GO:0016787">
    <property type="term" value="F:hydrolase activity"/>
    <property type="evidence" value="ECO:0007669"/>
    <property type="project" value="UniProtKB-KW"/>
</dbReference>
<dbReference type="RefSeq" id="WP_048093044.1">
    <property type="nucleotide sequence ID" value="NZ_JMIY01000007.1"/>
</dbReference>
<evidence type="ECO:0000256" key="3">
    <source>
        <dbReference type="ARBA" id="ARBA00022722"/>
    </source>
</evidence>